<dbReference type="InterPro" id="IPR002176">
    <property type="entry name" value="X-over_junc_endoDNase_RuvC"/>
</dbReference>
<dbReference type="PANTHER" id="PTHR30194">
    <property type="entry name" value="CROSSOVER JUNCTION ENDODEOXYRIBONUCLEASE RUVC"/>
    <property type="match status" value="1"/>
</dbReference>
<dbReference type="GO" id="GO:0005737">
    <property type="term" value="C:cytoplasm"/>
    <property type="evidence" value="ECO:0007669"/>
    <property type="project" value="UniProtKB-SubCell"/>
</dbReference>
<evidence type="ECO:0000256" key="11">
    <source>
        <dbReference type="ARBA" id="ARBA00023204"/>
    </source>
</evidence>
<evidence type="ECO:0000256" key="5">
    <source>
        <dbReference type="ARBA" id="ARBA00022759"/>
    </source>
</evidence>
<dbReference type="GO" id="GO:0006281">
    <property type="term" value="P:DNA repair"/>
    <property type="evidence" value="ECO:0007669"/>
    <property type="project" value="UniProtKB-UniRule"/>
</dbReference>
<dbReference type="CDD" id="cd16962">
    <property type="entry name" value="RuvC"/>
    <property type="match status" value="1"/>
</dbReference>
<keyword evidence="9 13" id="KW-0238">DNA-binding</keyword>
<dbReference type="NCBIfam" id="TIGR00228">
    <property type="entry name" value="ruvC"/>
    <property type="match status" value="1"/>
</dbReference>
<dbReference type="AlphaFoldDB" id="A0A2M6R9L5"/>
<comment type="similarity">
    <text evidence="1 13">Belongs to the RuvC family.</text>
</comment>
<dbReference type="FunFam" id="3.30.420.10:FF:000002">
    <property type="entry name" value="Crossover junction endodeoxyribonuclease RuvC"/>
    <property type="match status" value="1"/>
</dbReference>
<comment type="subcellular location">
    <subcellularLocation>
        <location evidence="13">Cytoplasm</location>
    </subcellularLocation>
</comment>
<keyword evidence="2 13" id="KW-0963">Cytoplasm</keyword>
<evidence type="ECO:0000313" key="16">
    <source>
        <dbReference type="Proteomes" id="UP000231162"/>
    </source>
</evidence>
<dbReference type="Pfam" id="PF02075">
    <property type="entry name" value="RuvC"/>
    <property type="match status" value="1"/>
</dbReference>
<dbReference type="PRINTS" id="PR00696">
    <property type="entry name" value="RSOLVASERUVC"/>
</dbReference>
<evidence type="ECO:0000256" key="2">
    <source>
        <dbReference type="ARBA" id="ARBA00022490"/>
    </source>
</evidence>
<comment type="caution">
    <text evidence="15">The sequence shown here is derived from an EMBL/GenBank/DDBJ whole genome shotgun (WGS) entry which is preliminary data.</text>
</comment>
<keyword evidence="10 13" id="KW-0233">DNA recombination</keyword>
<feature type="binding site" evidence="13">
    <location>
        <position position="7"/>
    </location>
    <ligand>
        <name>Mg(2+)</name>
        <dbReference type="ChEBI" id="CHEBI:18420"/>
        <label>1</label>
    </ligand>
</feature>
<dbReference type="GO" id="GO:0048476">
    <property type="term" value="C:Holliday junction resolvase complex"/>
    <property type="evidence" value="ECO:0007669"/>
    <property type="project" value="UniProtKB-UniRule"/>
</dbReference>
<comment type="subunit">
    <text evidence="13">Homodimer which binds Holliday junction (HJ) DNA. The HJ becomes 2-fold symmetrical on binding to RuvC with unstacked arms; it has a different conformation from HJ DNA in complex with RuvA. In the full resolvosome a probable DNA-RuvA(4)-RuvB(12)-RuvC(2) complex forms which resolves the HJ.</text>
</comment>
<keyword evidence="6 13" id="KW-0227">DNA damage</keyword>
<keyword evidence="3 13" id="KW-0540">Nuclease</keyword>
<evidence type="ECO:0000256" key="13">
    <source>
        <dbReference type="HAMAP-Rule" id="MF_00034"/>
    </source>
</evidence>
<dbReference type="PANTHER" id="PTHR30194:SF3">
    <property type="entry name" value="CROSSOVER JUNCTION ENDODEOXYRIBONUCLEASE RUVC"/>
    <property type="match status" value="1"/>
</dbReference>
<dbReference type="NCBIfam" id="NF000711">
    <property type="entry name" value="PRK00039.2-1"/>
    <property type="match status" value="1"/>
</dbReference>
<dbReference type="InterPro" id="IPR036397">
    <property type="entry name" value="RNaseH_sf"/>
</dbReference>
<evidence type="ECO:0000256" key="12">
    <source>
        <dbReference type="ARBA" id="ARBA00029354"/>
    </source>
</evidence>
<dbReference type="GO" id="GO:0003677">
    <property type="term" value="F:DNA binding"/>
    <property type="evidence" value="ECO:0007669"/>
    <property type="project" value="UniProtKB-KW"/>
</dbReference>
<comment type="function">
    <text evidence="13">The RuvA-RuvB-RuvC complex processes Holliday junction (HJ) DNA during genetic recombination and DNA repair. Endonuclease that resolves HJ intermediates. Cleaves cruciform DNA by making single-stranded nicks across the HJ at symmetrical positions within the homologous arms, yielding a 5'-phosphate and a 3'-hydroxyl group; requires a central core of homology in the junction. The consensus cleavage sequence is 5'-(A/T)TT(C/G)-3'. Cleavage occurs on the 3'-side of the TT dinucleotide at the point of strand exchange. HJ branch migration catalyzed by RuvA-RuvB allows RuvC to scan DNA until it finds its consensus sequence, where it cleaves and resolves the cruciform DNA.</text>
</comment>
<protein>
    <recommendedName>
        <fullName evidence="13 14">Crossover junction endodeoxyribonuclease RuvC</fullName>
        <ecNumber evidence="13 14">3.1.21.10</ecNumber>
    </recommendedName>
    <alternativeName>
        <fullName evidence="13">Holliday junction nuclease RuvC</fullName>
    </alternativeName>
    <alternativeName>
        <fullName evidence="13">Holliday junction resolvase RuvC</fullName>
    </alternativeName>
</protein>
<evidence type="ECO:0000256" key="10">
    <source>
        <dbReference type="ARBA" id="ARBA00023172"/>
    </source>
</evidence>
<keyword evidence="4 13" id="KW-0479">Metal-binding</keyword>
<dbReference type="InterPro" id="IPR020563">
    <property type="entry name" value="X-over_junc_endoDNase_Mg_BS"/>
</dbReference>
<evidence type="ECO:0000256" key="9">
    <source>
        <dbReference type="ARBA" id="ARBA00023125"/>
    </source>
</evidence>
<accession>A0A2M6R9L5</accession>
<feature type="binding site" evidence="13">
    <location>
        <position position="67"/>
    </location>
    <ligand>
        <name>Mg(2+)</name>
        <dbReference type="ChEBI" id="CHEBI:18420"/>
        <label>2</label>
    </ligand>
</feature>
<organism evidence="15 16">
    <name type="scientific">Candidatus Berkelbacteria bacterium CG10_big_fil_rev_8_21_14_0_10_43_14</name>
    <dbReference type="NCBI Taxonomy" id="1974515"/>
    <lineage>
        <taxon>Bacteria</taxon>
        <taxon>Candidatus Berkelbacteria</taxon>
    </lineage>
</organism>
<keyword evidence="11 13" id="KW-0234">DNA repair</keyword>
<keyword evidence="7 13" id="KW-0378">Hydrolase</keyword>
<sequence>MIYFGIDPGTARCGWGVIIKEGSTLSCVAYGCLEPQKDVIPGDRLLEIYTQLGKLIKKYNPDGIGVEKLFFSNNAKTVMSIAEVRGVILLLVRQHKHIVLEYTPYQIKQAVTGYGNADKTQVQKMVKIILNLQEIPKPDDAADGLACAITASQTRQLRSQYK</sequence>
<dbReference type="Proteomes" id="UP000231162">
    <property type="component" value="Unassembled WGS sequence"/>
</dbReference>
<dbReference type="GO" id="GO:0006310">
    <property type="term" value="P:DNA recombination"/>
    <property type="evidence" value="ECO:0007669"/>
    <property type="project" value="UniProtKB-UniRule"/>
</dbReference>
<feature type="active site" evidence="13">
    <location>
        <position position="7"/>
    </location>
</feature>
<dbReference type="SUPFAM" id="SSF53098">
    <property type="entry name" value="Ribonuclease H-like"/>
    <property type="match status" value="1"/>
</dbReference>
<keyword evidence="5 13" id="KW-0255">Endonuclease</keyword>
<name>A0A2M6R9L5_9BACT</name>
<feature type="binding site" evidence="13">
    <location>
        <position position="140"/>
    </location>
    <ligand>
        <name>Mg(2+)</name>
        <dbReference type="ChEBI" id="CHEBI:18420"/>
        <label>1</label>
    </ligand>
</feature>
<evidence type="ECO:0000256" key="8">
    <source>
        <dbReference type="ARBA" id="ARBA00022842"/>
    </source>
</evidence>
<dbReference type="PROSITE" id="PS01321">
    <property type="entry name" value="RUVC"/>
    <property type="match status" value="1"/>
</dbReference>
<evidence type="ECO:0000256" key="14">
    <source>
        <dbReference type="NCBIfam" id="TIGR00228"/>
    </source>
</evidence>
<dbReference type="InterPro" id="IPR012337">
    <property type="entry name" value="RNaseH-like_sf"/>
</dbReference>
<reference evidence="16" key="1">
    <citation type="submission" date="2017-09" db="EMBL/GenBank/DDBJ databases">
        <title>Depth-based differentiation of microbial function through sediment-hosted aquifers and enrichment of novel symbionts in the deep terrestrial subsurface.</title>
        <authorList>
            <person name="Probst A.J."/>
            <person name="Ladd B."/>
            <person name="Jarett J.K."/>
            <person name="Geller-Mcgrath D.E."/>
            <person name="Sieber C.M.K."/>
            <person name="Emerson J.B."/>
            <person name="Anantharaman K."/>
            <person name="Thomas B.C."/>
            <person name="Malmstrom R."/>
            <person name="Stieglmeier M."/>
            <person name="Klingl A."/>
            <person name="Woyke T."/>
            <person name="Ryan C.M."/>
            <person name="Banfield J.F."/>
        </authorList>
    </citation>
    <scope>NUCLEOTIDE SEQUENCE [LARGE SCALE GENOMIC DNA]</scope>
</reference>
<comment type="cofactor">
    <cofactor evidence="13">
        <name>Mg(2+)</name>
        <dbReference type="ChEBI" id="CHEBI:18420"/>
    </cofactor>
    <text evidence="13">Binds 2 Mg(2+) ion per subunit.</text>
</comment>
<gene>
    <name evidence="13" type="primary">ruvC</name>
    <name evidence="15" type="ORF">COT79_00045</name>
</gene>
<keyword evidence="8 13" id="KW-0460">Magnesium</keyword>
<feature type="active site" evidence="13">
    <location>
        <position position="67"/>
    </location>
</feature>
<dbReference type="GO" id="GO:0000287">
    <property type="term" value="F:magnesium ion binding"/>
    <property type="evidence" value="ECO:0007669"/>
    <property type="project" value="UniProtKB-UniRule"/>
</dbReference>
<dbReference type="EC" id="3.1.21.10" evidence="13 14"/>
<evidence type="ECO:0000256" key="7">
    <source>
        <dbReference type="ARBA" id="ARBA00022801"/>
    </source>
</evidence>
<proteinExistence type="inferred from homology"/>
<dbReference type="EMBL" id="PEZX01000002">
    <property type="protein sequence ID" value="PIS07298.1"/>
    <property type="molecule type" value="Genomic_DNA"/>
</dbReference>
<evidence type="ECO:0000256" key="4">
    <source>
        <dbReference type="ARBA" id="ARBA00022723"/>
    </source>
</evidence>
<feature type="active site" evidence="13">
    <location>
        <position position="140"/>
    </location>
</feature>
<dbReference type="HAMAP" id="MF_00034">
    <property type="entry name" value="RuvC"/>
    <property type="match status" value="1"/>
</dbReference>
<comment type="catalytic activity">
    <reaction evidence="12 13">
        <text>Endonucleolytic cleavage at a junction such as a reciprocal single-stranded crossover between two homologous DNA duplexes (Holliday junction).</text>
        <dbReference type="EC" id="3.1.21.10"/>
    </reaction>
</comment>
<evidence type="ECO:0000256" key="3">
    <source>
        <dbReference type="ARBA" id="ARBA00022722"/>
    </source>
</evidence>
<evidence type="ECO:0000256" key="6">
    <source>
        <dbReference type="ARBA" id="ARBA00022763"/>
    </source>
</evidence>
<evidence type="ECO:0000256" key="1">
    <source>
        <dbReference type="ARBA" id="ARBA00009518"/>
    </source>
</evidence>
<dbReference type="GO" id="GO:0008821">
    <property type="term" value="F:crossover junction DNA endonuclease activity"/>
    <property type="evidence" value="ECO:0007669"/>
    <property type="project" value="UniProtKB-UniRule"/>
</dbReference>
<dbReference type="Gene3D" id="3.30.420.10">
    <property type="entry name" value="Ribonuclease H-like superfamily/Ribonuclease H"/>
    <property type="match status" value="1"/>
</dbReference>
<evidence type="ECO:0000313" key="15">
    <source>
        <dbReference type="EMBL" id="PIS07298.1"/>
    </source>
</evidence>